<feature type="chain" id="PRO_5041636550" description="PHD-type domain-containing protein" evidence="5">
    <location>
        <begin position="21"/>
        <end position="352"/>
    </location>
</feature>
<keyword evidence="5" id="KW-0732">Signal</keyword>
<dbReference type="PANTHER" id="PTHR33395:SF22">
    <property type="entry name" value="REVERSE TRANSCRIPTASE DOMAIN-CONTAINING PROTEIN"/>
    <property type="match status" value="1"/>
</dbReference>
<keyword evidence="3" id="KW-0862">Zinc</keyword>
<dbReference type="InterPro" id="IPR011011">
    <property type="entry name" value="Znf_FYVE_PHD"/>
</dbReference>
<evidence type="ECO:0000313" key="7">
    <source>
        <dbReference type="EMBL" id="KAK3102283.1"/>
    </source>
</evidence>
<protein>
    <recommendedName>
        <fullName evidence="6">PHD-type domain-containing protein</fullName>
    </recommendedName>
</protein>
<evidence type="ECO:0000256" key="5">
    <source>
        <dbReference type="SAM" id="SignalP"/>
    </source>
</evidence>
<evidence type="ECO:0000313" key="8">
    <source>
        <dbReference type="Proteomes" id="UP001186944"/>
    </source>
</evidence>
<comment type="caution">
    <text evidence="7">The sequence shown here is derived from an EMBL/GenBank/DDBJ whole genome shotgun (WGS) entry which is preliminary data.</text>
</comment>
<dbReference type="Proteomes" id="UP001186944">
    <property type="component" value="Unassembled WGS sequence"/>
</dbReference>
<reference evidence="7" key="1">
    <citation type="submission" date="2019-08" db="EMBL/GenBank/DDBJ databases">
        <title>The improved chromosome-level genome for the pearl oyster Pinctada fucata martensii using PacBio sequencing and Hi-C.</title>
        <authorList>
            <person name="Zheng Z."/>
        </authorList>
    </citation>
    <scope>NUCLEOTIDE SEQUENCE</scope>
    <source>
        <strain evidence="7">ZZ-2019</strain>
        <tissue evidence="7">Adductor muscle</tissue>
    </source>
</reference>
<dbReference type="SUPFAM" id="SSF57903">
    <property type="entry name" value="FYVE/PHD zinc finger"/>
    <property type="match status" value="1"/>
</dbReference>
<organism evidence="7 8">
    <name type="scientific">Pinctada imbricata</name>
    <name type="common">Atlantic pearl-oyster</name>
    <name type="synonym">Pinctada martensii</name>
    <dbReference type="NCBI Taxonomy" id="66713"/>
    <lineage>
        <taxon>Eukaryota</taxon>
        <taxon>Metazoa</taxon>
        <taxon>Spiralia</taxon>
        <taxon>Lophotrochozoa</taxon>
        <taxon>Mollusca</taxon>
        <taxon>Bivalvia</taxon>
        <taxon>Autobranchia</taxon>
        <taxon>Pteriomorphia</taxon>
        <taxon>Pterioida</taxon>
        <taxon>Pterioidea</taxon>
        <taxon>Pteriidae</taxon>
        <taxon>Pinctada</taxon>
    </lineage>
</organism>
<dbReference type="GO" id="GO:0031012">
    <property type="term" value="C:extracellular matrix"/>
    <property type="evidence" value="ECO:0007669"/>
    <property type="project" value="TreeGrafter"/>
</dbReference>
<dbReference type="EMBL" id="VSWD01000005">
    <property type="protein sequence ID" value="KAK3102283.1"/>
    <property type="molecule type" value="Genomic_DNA"/>
</dbReference>
<dbReference type="InterPro" id="IPR013083">
    <property type="entry name" value="Znf_RING/FYVE/PHD"/>
</dbReference>
<evidence type="ECO:0000259" key="6">
    <source>
        <dbReference type="PROSITE" id="PS50016"/>
    </source>
</evidence>
<feature type="domain" description="PHD-type" evidence="6">
    <location>
        <begin position="92"/>
        <end position="149"/>
    </location>
</feature>
<dbReference type="AlphaFoldDB" id="A0AA88YCQ9"/>
<sequence>MNTCIFITVIIALLRSDARTSNPHYNFHSHDPLEKKWEKLCNTIYNGKIQHGYLVQKETINCTTVLLNLAVSILVNSNDIQPNPGPGNSSTLYPCGTCDQPVTWDDRGIVCDTCNQWYHTQCQAVNTNTYTELANDSAIAWDCIVCNNPNYTTILNTQFRSVFSEKVVISKDSFEKTCNMQGSYPTAEDIHVTQKGVHKLLTKLGPHKAAGPDEIKPRVLKELADCIAPILTIIFNRSLDRGEVPSDWRNARVTPIYKKGDRYKAENYRPISLTCICCKLLEHIVTSDIMKHADTFNIMYPLQHGFRQRRSCETQLIEFIDDITVNLSEGKQTDTLIMDYSKPQPSITQIGS</sequence>
<dbReference type="PROSITE" id="PS01359">
    <property type="entry name" value="ZF_PHD_1"/>
    <property type="match status" value="1"/>
</dbReference>
<keyword evidence="8" id="KW-1185">Reference proteome</keyword>
<accession>A0AA88YCQ9</accession>
<dbReference type="GO" id="GO:0008270">
    <property type="term" value="F:zinc ion binding"/>
    <property type="evidence" value="ECO:0007669"/>
    <property type="project" value="UniProtKB-KW"/>
</dbReference>
<evidence type="ECO:0000256" key="1">
    <source>
        <dbReference type="ARBA" id="ARBA00022723"/>
    </source>
</evidence>
<proteinExistence type="predicted"/>
<dbReference type="GO" id="GO:0007508">
    <property type="term" value="P:larval heart development"/>
    <property type="evidence" value="ECO:0007669"/>
    <property type="project" value="TreeGrafter"/>
</dbReference>
<evidence type="ECO:0000256" key="3">
    <source>
        <dbReference type="ARBA" id="ARBA00022833"/>
    </source>
</evidence>
<keyword evidence="2 4" id="KW-0863">Zinc-finger</keyword>
<dbReference type="GO" id="GO:0061343">
    <property type="term" value="P:cell adhesion involved in heart morphogenesis"/>
    <property type="evidence" value="ECO:0007669"/>
    <property type="project" value="TreeGrafter"/>
</dbReference>
<keyword evidence="1" id="KW-0479">Metal-binding</keyword>
<dbReference type="InterPro" id="IPR019786">
    <property type="entry name" value="Zinc_finger_PHD-type_CS"/>
</dbReference>
<dbReference type="PROSITE" id="PS50016">
    <property type="entry name" value="ZF_PHD_2"/>
    <property type="match status" value="1"/>
</dbReference>
<evidence type="ECO:0000256" key="4">
    <source>
        <dbReference type="PROSITE-ProRule" id="PRU00146"/>
    </source>
</evidence>
<gene>
    <name evidence="7" type="ORF">FSP39_010205</name>
</gene>
<dbReference type="Gene3D" id="3.30.40.10">
    <property type="entry name" value="Zinc/RING finger domain, C3HC4 (zinc finger)"/>
    <property type="match status" value="1"/>
</dbReference>
<name>A0AA88YCQ9_PINIB</name>
<dbReference type="PANTHER" id="PTHR33395">
    <property type="entry name" value="TRANSCRIPTASE, PUTATIVE-RELATED-RELATED"/>
    <property type="match status" value="1"/>
</dbReference>
<dbReference type="InterPro" id="IPR019787">
    <property type="entry name" value="Znf_PHD-finger"/>
</dbReference>
<feature type="signal peptide" evidence="5">
    <location>
        <begin position="1"/>
        <end position="20"/>
    </location>
</feature>
<evidence type="ECO:0000256" key="2">
    <source>
        <dbReference type="ARBA" id="ARBA00022771"/>
    </source>
</evidence>